<evidence type="ECO:0000256" key="4">
    <source>
        <dbReference type="ARBA" id="ARBA00013303"/>
    </source>
</evidence>
<dbReference type="PANTHER" id="PTHR46323">
    <property type="entry name" value="BETA-GALACTOSIDASE"/>
    <property type="match status" value="1"/>
</dbReference>
<sequence length="1027" mass="116043">MIVPRHHENLSVLHEHTLPPRAYYVPTPVGSSFDPLRREESDRFQSLNGTWRFRHHPSVHDVTPFWNDEEEVTDFGTIQVPGTWQFQGHDAHQYTNVRYPIPLDPPFVPHANPAGAHLTEFDYEIDPDAPTCTLVLEGVDSCCYVWLNGAYVGYSQVSHATAEFDVTAHLVTGTNRLAILVLKWCDGTYLEDQDKFRTSGIFRDVYLLKRPESVLFDHFVTTTLQDDGTALVEVRGRFNGAPVPTRLELADPAGRVVATGTLAAHPDEDRFTHRAELHVASPRLWSAEDPHLYHLSITCPDETIHDRVGIREVVVDGAVLKVNGRPVTLRGVNRHDSDPLTGPTVDVEHMRRDLQLMKEHNINAVRTAHYPSDPRFYQMCDEYGFYVMSEADNESHGTQTQYLADDSWPNVVEHWNARIANNPDWAEPTLDRVRLCVEREKNRPCVISWSAGNECAYGSTFEAALRWMKEYDPTRVTHYESAFYRSGDRRYDYSDIDLYSRMYPSFQEIRDYLDSDPDKPLVLVEYSHAMGNGPGDLEDYWRMILADERLCGGFVWEWCDHAVQDGVDDDGNPRYLYGGDHGEEVHDGNFCVDGLVDPHRNPHPGLKELWNVQRPARVVGVDWERDTIALRNQLDFLDLRDHVAVDFELTLDGRMIDAGRCQLPDRVDPHATVEIPLPPSAREAADLRGRCFLTLTQRLVHDDDPLVPRGHLLGVDEIEVPTADRRNQRAVAVLERGASGGSLDVVASDDLIVVEGVGFSHGFSRRTGLLARSTVGQVEVLSRPAEVNIWRAPTDNDRHTEVQWRRARYHQATARAYSCEASRVGERVVIRSRLALVAPTIQPIMQVDATWEVDADGRIDLELVGRRDPEFPALPRFGMRFLLAPELQEVTYFGLGPHENHVDKRRSVRHDWFSTSLDGLGENYTRPQENGSRGDCDVVTLRSDRLTVDVAAATPFSFNASRFTQEELTAKRHNFELIPSGSTVLCIDAAHAGVGSASCGPELSPRYRVDAPELVLRLRLVVANPSS</sequence>
<comment type="catalytic activity">
    <reaction evidence="1 8">
        <text>Hydrolysis of terminal non-reducing beta-D-galactose residues in beta-D-galactosides.</text>
        <dbReference type="EC" id="3.2.1.23"/>
    </reaction>
</comment>
<dbReference type="InterPro" id="IPR036156">
    <property type="entry name" value="Beta-gal/glucu_dom_sf"/>
</dbReference>
<dbReference type="GO" id="GO:0005990">
    <property type="term" value="P:lactose catabolic process"/>
    <property type="evidence" value="ECO:0007669"/>
    <property type="project" value="TreeGrafter"/>
</dbReference>
<evidence type="ECO:0000256" key="1">
    <source>
        <dbReference type="ARBA" id="ARBA00001412"/>
    </source>
</evidence>
<keyword evidence="5 8" id="KW-0378">Hydrolase</keyword>
<dbReference type="EMBL" id="RQZG01000007">
    <property type="protein sequence ID" value="RRD05258.1"/>
    <property type="molecule type" value="Genomic_DNA"/>
</dbReference>
<dbReference type="Pfam" id="PF02929">
    <property type="entry name" value="Bgal_small_N"/>
    <property type="match status" value="1"/>
</dbReference>
<evidence type="ECO:0000313" key="11">
    <source>
        <dbReference type="Proteomes" id="UP000280819"/>
    </source>
</evidence>
<dbReference type="InterPro" id="IPR014718">
    <property type="entry name" value="GH-type_carb-bd"/>
</dbReference>
<name>A0A3P1T7M3_9ACTN</name>
<dbReference type="SUPFAM" id="SSF49785">
    <property type="entry name" value="Galactose-binding domain-like"/>
    <property type="match status" value="1"/>
</dbReference>
<dbReference type="PANTHER" id="PTHR46323:SF2">
    <property type="entry name" value="BETA-GALACTOSIDASE"/>
    <property type="match status" value="1"/>
</dbReference>
<gene>
    <name evidence="10" type="ORF">EII34_07555</name>
</gene>
<dbReference type="InterPro" id="IPR032312">
    <property type="entry name" value="LacZ_4"/>
</dbReference>
<comment type="similarity">
    <text evidence="2 8">Belongs to the glycosyl hydrolase 2 family.</text>
</comment>
<dbReference type="InterPro" id="IPR011013">
    <property type="entry name" value="Gal_mutarotase_sf_dom"/>
</dbReference>
<dbReference type="Gene3D" id="2.70.98.10">
    <property type="match status" value="1"/>
</dbReference>
<evidence type="ECO:0000256" key="8">
    <source>
        <dbReference type="RuleBase" id="RU361154"/>
    </source>
</evidence>
<comment type="caution">
    <text evidence="10">The sequence shown here is derived from an EMBL/GenBank/DDBJ whole genome shotgun (WGS) entry which is preliminary data.</text>
</comment>
<dbReference type="InterPro" id="IPR023232">
    <property type="entry name" value="Glyco_hydro_2_AS"/>
</dbReference>
<evidence type="ECO:0000259" key="9">
    <source>
        <dbReference type="SMART" id="SM01038"/>
    </source>
</evidence>
<dbReference type="InterPro" id="IPR050347">
    <property type="entry name" value="Bact_Beta-galactosidase"/>
</dbReference>
<dbReference type="InterPro" id="IPR023230">
    <property type="entry name" value="Glyco_hydro_2_CS"/>
</dbReference>
<dbReference type="InterPro" id="IPR008979">
    <property type="entry name" value="Galactose-bd-like_sf"/>
</dbReference>
<dbReference type="SUPFAM" id="SSF51445">
    <property type="entry name" value="(Trans)glycosidases"/>
    <property type="match status" value="1"/>
</dbReference>
<dbReference type="Proteomes" id="UP000280819">
    <property type="component" value="Unassembled WGS sequence"/>
</dbReference>
<proteinExistence type="inferred from homology"/>
<dbReference type="PROSITE" id="PS00719">
    <property type="entry name" value="GLYCOSYL_HYDROL_F2_1"/>
    <property type="match status" value="1"/>
</dbReference>
<dbReference type="Gene3D" id="3.20.20.80">
    <property type="entry name" value="Glycosidases"/>
    <property type="match status" value="1"/>
</dbReference>
<dbReference type="InterPro" id="IPR006101">
    <property type="entry name" value="Glyco_hydro_2"/>
</dbReference>
<dbReference type="PRINTS" id="PR00132">
    <property type="entry name" value="GLHYDRLASE2"/>
</dbReference>
<keyword evidence="6 8" id="KW-0326">Glycosidase</keyword>
<accession>A0A3P1T7M3</accession>
<evidence type="ECO:0000256" key="6">
    <source>
        <dbReference type="ARBA" id="ARBA00023295"/>
    </source>
</evidence>
<dbReference type="OrthoDB" id="9762066at2"/>
<dbReference type="GO" id="GO:0004565">
    <property type="term" value="F:beta-galactosidase activity"/>
    <property type="evidence" value="ECO:0007669"/>
    <property type="project" value="UniProtKB-EC"/>
</dbReference>
<dbReference type="Pfam" id="PF16353">
    <property type="entry name" value="LacZ_4"/>
    <property type="match status" value="1"/>
</dbReference>
<evidence type="ECO:0000256" key="3">
    <source>
        <dbReference type="ARBA" id="ARBA00012756"/>
    </source>
</evidence>
<dbReference type="Pfam" id="PF02837">
    <property type="entry name" value="Glyco_hydro_2_N"/>
    <property type="match status" value="1"/>
</dbReference>
<dbReference type="Gene3D" id="2.60.40.10">
    <property type="entry name" value="Immunoglobulins"/>
    <property type="match status" value="2"/>
</dbReference>
<dbReference type="GO" id="GO:0009341">
    <property type="term" value="C:beta-galactosidase complex"/>
    <property type="evidence" value="ECO:0007669"/>
    <property type="project" value="InterPro"/>
</dbReference>
<feature type="domain" description="Beta galactosidase small chain/" evidence="9">
    <location>
        <begin position="753"/>
        <end position="1021"/>
    </location>
</feature>
<organism evidence="10 11">
    <name type="scientific">Arachnia propionica</name>
    <dbReference type="NCBI Taxonomy" id="1750"/>
    <lineage>
        <taxon>Bacteria</taxon>
        <taxon>Bacillati</taxon>
        <taxon>Actinomycetota</taxon>
        <taxon>Actinomycetes</taxon>
        <taxon>Propionibacteriales</taxon>
        <taxon>Propionibacteriaceae</taxon>
        <taxon>Arachnia</taxon>
    </lineage>
</organism>
<dbReference type="SUPFAM" id="SSF49303">
    <property type="entry name" value="beta-Galactosidase/glucuronidase domain"/>
    <property type="match status" value="2"/>
</dbReference>
<dbReference type="SMART" id="SM01038">
    <property type="entry name" value="Bgal_small_N"/>
    <property type="match status" value="1"/>
</dbReference>
<evidence type="ECO:0000313" key="10">
    <source>
        <dbReference type="EMBL" id="RRD05258.1"/>
    </source>
</evidence>
<dbReference type="InterPro" id="IPR013783">
    <property type="entry name" value="Ig-like_fold"/>
</dbReference>
<dbReference type="AlphaFoldDB" id="A0A3P1T7M3"/>
<dbReference type="InterPro" id="IPR006103">
    <property type="entry name" value="Glyco_hydro_2_cat"/>
</dbReference>
<reference evidence="10 11" key="1">
    <citation type="submission" date="2018-11" db="EMBL/GenBank/DDBJ databases">
        <title>Genomes From Bacteria Associated with the Canine Oral Cavity: a Test Case for Automated Genome-Based Taxonomic Assignment.</title>
        <authorList>
            <person name="Coil D.A."/>
            <person name="Jospin G."/>
            <person name="Darling A.E."/>
            <person name="Wallis C."/>
            <person name="Davis I.J."/>
            <person name="Harris S."/>
            <person name="Eisen J.A."/>
            <person name="Holcombe L.J."/>
            <person name="O'Flynn C."/>
        </authorList>
    </citation>
    <scope>NUCLEOTIDE SEQUENCE [LARGE SCALE GENOMIC DNA]</scope>
    <source>
        <strain evidence="10 11">OH887_COT-365</strain>
    </source>
</reference>
<dbReference type="SUPFAM" id="SSF74650">
    <property type="entry name" value="Galactose mutarotase-like"/>
    <property type="match status" value="1"/>
</dbReference>
<dbReference type="GO" id="GO:0030246">
    <property type="term" value="F:carbohydrate binding"/>
    <property type="evidence" value="ECO:0007669"/>
    <property type="project" value="InterPro"/>
</dbReference>
<dbReference type="InterPro" id="IPR006102">
    <property type="entry name" value="Ig-like_GH2"/>
</dbReference>
<dbReference type="Gene3D" id="2.60.120.260">
    <property type="entry name" value="Galactose-binding domain-like"/>
    <property type="match status" value="1"/>
</dbReference>
<protein>
    <recommendedName>
        <fullName evidence="4 8">Beta-galactosidase</fullName>
        <ecNumber evidence="3 8">3.2.1.23</ecNumber>
    </recommendedName>
    <alternativeName>
        <fullName evidence="7 8">Lactase</fullName>
    </alternativeName>
</protein>
<dbReference type="InterPro" id="IPR006104">
    <property type="entry name" value="Glyco_hydro_2_N"/>
</dbReference>
<evidence type="ECO:0000256" key="2">
    <source>
        <dbReference type="ARBA" id="ARBA00007401"/>
    </source>
</evidence>
<dbReference type="Pfam" id="PF00703">
    <property type="entry name" value="Glyco_hydro_2"/>
    <property type="match status" value="1"/>
</dbReference>
<dbReference type="InterPro" id="IPR017853">
    <property type="entry name" value="GH"/>
</dbReference>
<evidence type="ECO:0000256" key="7">
    <source>
        <dbReference type="ARBA" id="ARBA00032230"/>
    </source>
</evidence>
<dbReference type="InterPro" id="IPR004199">
    <property type="entry name" value="B-gal_small/dom_5"/>
</dbReference>
<evidence type="ECO:0000256" key="5">
    <source>
        <dbReference type="ARBA" id="ARBA00022801"/>
    </source>
</evidence>
<dbReference type="PROSITE" id="PS00608">
    <property type="entry name" value="GLYCOSYL_HYDROL_F2_2"/>
    <property type="match status" value="1"/>
</dbReference>
<dbReference type="Pfam" id="PF02836">
    <property type="entry name" value="Glyco_hydro_2_C"/>
    <property type="match status" value="1"/>
</dbReference>
<dbReference type="EC" id="3.2.1.23" evidence="3 8"/>